<dbReference type="PANTHER" id="PTHR37010">
    <property type="entry name" value="SULFURTRANSFERASE TUSE"/>
    <property type="match status" value="1"/>
</dbReference>
<keyword evidence="3" id="KW-0808">Transferase</keyword>
<organism evidence="4 5">
    <name type="scientific">endosymbiont of Galathealinum brachiosum</name>
    <dbReference type="NCBI Taxonomy" id="2200906"/>
    <lineage>
        <taxon>Bacteria</taxon>
        <taxon>Pseudomonadati</taxon>
        <taxon>Pseudomonadota</taxon>
        <taxon>Gammaproteobacteria</taxon>
        <taxon>sulfur-oxidizing symbionts</taxon>
    </lineage>
</organism>
<evidence type="ECO:0000313" key="5">
    <source>
        <dbReference type="Proteomes" id="UP000254266"/>
    </source>
</evidence>
<dbReference type="Proteomes" id="UP000254266">
    <property type="component" value="Unassembled WGS sequence"/>
</dbReference>
<sequence>MAALDSVERTEKGYLVDINDWNEEIAAELFAEEEIDPTQEHWDVVKYVREEVVGGDEPNERGIMKAMGKIWGRKVKSKEMYEMFPGMPSKQGLKIGGCPMSTRKGGY</sequence>
<proteinExistence type="inferred from homology"/>
<dbReference type="PIRSF" id="PIRSF006223">
    <property type="entry name" value="DsrC_TusE"/>
    <property type="match status" value="1"/>
</dbReference>
<keyword evidence="2" id="KW-0963">Cytoplasm</keyword>
<evidence type="ECO:0000256" key="2">
    <source>
        <dbReference type="ARBA" id="ARBA00022490"/>
    </source>
</evidence>
<gene>
    <name evidence="4" type="ORF">DIZ80_13210</name>
</gene>
<comment type="caution">
    <text evidence="4">The sequence shown here is derived from an EMBL/GenBank/DDBJ whole genome shotgun (WGS) entry which is preliminary data.</text>
</comment>
<comment type="subcellular location">
    <subcellularLocation>
        <location evidence="1">Cytoplasm</location>
    </subcellularLocation>
</comment>
<dbReference type="Gene3D" id="3.30.1420.10">
    <property type="match status" value="1"/>
</dbReference>
<evidence type="ECO:0000256" key="1">
    <source>
        <dbReference type="ARBA" id="ARBA00004496"/>
    </source>
</evidence>
<dbReference type="SUPFAM" id="SSF69721">
    <property type="entry name" value="DsrC, the gamma subunit of dissimilatory sulfite reductase"/>
    <property type="match status" value="1"/>
</dbReference>
<dbReference type="EC" id="2.8.1.-" evidence="3"/>
<evidence type="ECO:0000313" key="4">
    <source>
        <dbReference type="EMBL" id="RDH81072.1"/>
    </source>
</evidence>
<dbReference type="GO" id="GO:0016740">
    <property type="term" value="F:transferase activity"/>
    <property type="evidence" value="ECO:0007669"/>
    <property type="project" value="UniProtKB-KW"/>
</dbReference>
<dbReference type="NCBIfam" id="TIGR03342">
    <property type="entry name" value="dsrC_tusE_dsvC"/>
    <property type="match status" value="1"/>
</dbReference>
<comment type="function">
    <text evidence="3">Part of a sulfur-relay system.</text>
</comment>
<dbReference type="InterPro" id="IPR007453">
    <property type="entry name" value="DsrC/TusE"/>
</dbReference>
<dbReference type="AlphaFoldDB" id="A0A370D819"/>
<dbReference type="GO" id="GO:0002143">
    <property type="term" value="P:tRNA wobble position uridine thiolation"/>
    <property type="evidence" value="ECO:0007669"/>
    <property type="project" value="TreeGrafter"/>
</dbReference>
<dbReference type="InterPro" id="IPR043163">
    <property type="entry name" value="DsrC-like_N"/>
</dbReference>
<accession>A0A370D819</accession>
<dbReference type="GO" id="GO:0005737">
    <property type="term" value="C:cytoplasm"/>
    <property type="evidence" value="ECO:0007669"/>
    <property type="project" value="UniProtKB-SubCell"/>
</dbReference>
<evidence type="ECO:0000256" key="3">
    <source>
        <dbReference type="PIRNR" id="PIRNR006223"/>
    </source>
</evidence>
<dbReference type="GO" id="GO:0097163">
    <property type="term" value="F:sulfur carrier activity"/>
    <property type="evidence" value="ECO:0007669"/>
    <property type="project" value="TreeGrafter"/>
</dbReference>
<dbReference type="InterPro" id="IPR042072">
    <property type="entry name" value="DsrC-like_C"/>
</dbReference>
<dbReference type="Gene3D" id="1.10.10.370">
    <property type="entry name" value="DsrC-like protein, C-terminal domain"/>
    <property type="match status" value="1"/>
</dbReference>
<reference evidence="4 5" key="1">
    <citation type="journal article" date="2018" name="ISME J.">
        <title>Endosymbiont genomes yield clues of tubeworm success.</title>
        <authorList>
            <person name="Li Y."/>
            <person name="Liles M.R."/>
            <person name="Halanych K.M."/>
        </authorList>
    </citation>
    <scope>NUCLEOTIDE SEQUENCE [LARGE SCALE GENOMIC DNA]</scope>
    <source>
        <strain evidence="4">A1464</strain>
    </source>
</reference>
<dbReference type="Pfam" id="PF04358">
    <property type="entry name" value="DsrC"/>
    <property type="match status" value="1"/>
</dbReference>
<keyword evidence="5" id="KW-1185">Reference proteome</keyword>
<dbReference type="InterPro" id="IPR025526">
    <property type="entry name" value="DsrC-like_dom_sf"/>
</dbReference>
<protein>
    <recommendedName>
        <fullName evidence="3">Sulfurtransferase</fullName>
        <ecNumber evidence="3">2.8.1.-</ecNumber>
    </recommendedName>
</protein>
<dbReference type="EMBL" id="QFXC01000013">
    <property type="protein sequence ID" value="RDH81072.1"/>
    <property type="molecule type" value="Genomic_DNA"/>
</dbReference>
<dbReference type="PANTHER" id="PTHR37010:SF1">
    <property type="entry name" value="SULFURTRANSFERASE TUSE"/>
    <property type="match status" value="1"/>
</dbReference>
<comment type="similarity">
    <text evidence="3">Belongs to the dsrC/tusE family.</text>
</comment>
<name>A0A370D819_9GAMM</name>